<proteinExistence type="predicted"/>
<dbReference type="RefSeq" id="WP_092893423.1">
    <property type="nucleotide sequence ID" value="NZ_FOOQ01000005.1"/>
</dbReference>
<dbReference type="OrthoDB" id="186203at2157"/>
<feature type="region of interest" description="Disordered" evidence="1">
    <location>
        <begin position="85"/>
        <end position="111"/>
    </location>
</feature>
<sequence length="196" mass="20460">MSFTVHLDENESVRLTDEIFDVRPPDRVAFAVRGTITMTEELLGSFAGATLNPARVDISTGESDAVGIDLAERSSLRLETVDVGVETPDTDDLSPGMDALGSSSENDADDTRPGAIAFTVEGAISDVPEATLESLSEGSPTLAALTFAVETPVRSDGGASDDPVFRFSLFGYGIVVHRDGVVEIGTGGGLLDVDIP</sequence>
<evidence type="ECO:0000256" key="1">
    <source>
        <dbReference type="SAM" id="MobiDB-lite"/>
    </source>
</evidence>
<dbReference type="Proteomes" id="UP000198876">
    <property type="component" value="Unassembled WGS sequence"/>
</dbReference>
<organism evidence="2 3">
    <name type="scientific">Halopelagius inordinatus</name>
    <dbReference type="NCBI Taxonomy" id="553467"/>
    <lineage>
        <taxon>Archaea</taxon>
        <taxon>Methanobacteriati</taxon>
        <taxon>Methanobacteriota</taxon>
        <taxon>Stenosarchaea group</taxon>
        <taxon>Halobacteria</taxon>
        <taxon>Halobacteriales</taxon>
        <taxon>Haloferacaceae</taxon>
    </lineage>
</organism>
<protein>
    <submittedName>
        <fullName evidence="2">Uncharacterized protein</fullName>
    </submittedName>
</protein>
<accession>A0A1I2V9E4</accession>
<gene>
    <name evidence="2" type="ORF">SAMN04488063_3049</name>
</gene>
<dbReference type="EMBL" id="FOOQ01000005">
    <property type="protein sequence ID" value="SFG83781.1"/>
    <property type="molecule type" value="Genomic_DNA"/>
</dbReference>
<keyword evidence="3" id="KW-1185">Reference proteome</keyword>
<reference evidence="3" key="1">
    <citation type="submission" date="2016-10" db="EMBL/GenBank/DDBJ databases">
        <authorList>
            <person name="Varghese N."/>
            <person name="Submissions S."/>
        </authorList>
    </citation>
    <scope>NUCLEOTIDE SEQUENCE [LARGE SCALE GENOMIC DNA]</scope>
    <source>
        <strain evidence="3">CGMCC 1.7739</strain>
    </source>
</reference>
<name>A0A1I2V9E4_9EURY</name>
<evidence type="ECO:0000313" key="2">
    <source>
        <dbReference type="EMBL" id="SFG83781.1"/>
    </source>
</evidence>
<dbReference type="AlphaFoldDB" id="A0A1I2V9E4"/>
<evidence type="ECO:0000313" key="3">
    <source>
        <dbReference type="Proteomes" id="UP000198876"/>
    </source>
</evidence>